<feature type="coiled-coil region" evidence="1">
    <location>
        <begin position="171"/>
        <end position="198"/>
    </location>
</feature>
<evidence type="ECO:0000313" key="4">
    <source>
        <dbReference type="EMBL" id="CAL1687627.1"/>
    </source>
</evidence>
<dbReference type="Proteomes" id="UP001497644">
    <property type="component" value="Chromosome 7"/>
</dbReference>
<feature type="domain" description="DUF4806" evidence="3">
    <location>
        <begin position="204"/>
        <end position="301"/>
    </location>
</feature>
<gene>
    <name evidence="4" type="ORF">LPLAT_LOCUS12801</name>
</gene>
<feature type="region of interest" description="Disordered" evidence="2">
    <location>
        <begin position="33"/>
        <end position="90"/>
    </location>
</feature>
<dbReference type="InterPro" id="IPR032071">
    <property type="entry name" value="DUF4806"/>
</dbReference>
<proteinExistence type="predicted"/>
<evidence type="ECO:0000256" key="2">
    <source>
        <dbReference type="SAM" id="MobiDB-lite"/>
    </source>
</evidence>
<dbReference type="Pfam" id="PF16064">
    <property type="entry name" value="DUF4806"/>
    <property type="match status" value="1"/>
</dbReference>
<keyword evidence="1" id="KW-0175">Coiled coil</keyword>
<sequence length="330" mass="38287">MPKKQCDWEELPIKRIFGSAGTYEKSMQKLVLAQDTSNVDDTDMSSGEVRERDKKRRRLNAKRKLSSSSEDEESMAIANTENCETQNKKLPPFPQIEKFISNSTLILKEKSTQPIKNIMSDDIFTSTLSDKDVAGPLIRKNKEFIKATDADKEDSSAHTHDEFKKQVFFKLNKILYKVERLENILNGFEERIQFRNNEIDEECDIQFPLVSLQDLTNFEEQLQESQFKNKVLNTLKLVGGSTMHIMTNNILKKIMVNTLALNFSWAGMKGKLIFKDLCLAKIIMRRSLFIKFHILVKYMLDVLGIRTSFHLRNLGSIWNRFVLNKMSMQL</sequence>
<feature type="compositionally biased region" description="Basic residues" evidence="2">
    <location>
        <begin position="53"/>
        <end position="65"/>
    </location>
</feature>
<evidence type="ECO:0000256" key="1">
    <source>
        <dbReference type="SAM" id="Coils"/>
    </source>
</evidence>
<evidence type="ECO:0000259" key="3">
    <source>
        <dbReference type="Pfam" id="PF16064"/>
    </source>
</evidence>
<protein>
    <recommendedName>
        <fullName evidence="3">DUF4806 domain-containing protein</fullName>
    </recommendedName>
</protein>
<dbReference type="PANTHER" id="PTHR34153:SF2">
    <property type="entry name" value="SI:CH211-262H13.3-RELATED"/>
    <property type="match status" value="1"/>
</dbReference>
<keyword evidence="5" id="KW-1185">Reference proteome</keyword>
<organism evidence="4 5">
    <name type="scientific">Lasius platythorax</name>
    <dbReference type="NCBI Taxonomy" id="488582"/>
    <lineage>
        <taxon>Eukaryota</taxon>
        <taxon>Metazoa</taxon>
        <taxon>Ecdysozoa</taxon>
        <taxon>Arthropoda</taxon>
        <taxon>Hexapoda</taxon>
        <taxon>Insecta</taxon>
        <taxon>Pterygota</taxon>
        <taxon>Neoptera</taxon>
        <taxon>Endopterygota</taxon>
        <taxon>Hymenoptera</taxon>
        <taxon>Apocrita</taxon>
        <taxon>Aculeata</taxon>
        <taxon>Formicoidea</taxon>
        <taxon>Formicidae</taxon>
        <taxon>Formicinae</taxon>
        <taxon>Lasius</taxon>
        <taxon>Lasius</taxon>
    </lineage>
</organism>
<accession>A0AAV2P4J1</accession>
<dbReference type="PANTHER" id="PTHR34153">
    <property type="entry name" value="SI:CH211-262H13.3-RELATED-RELATED"/>
    <property type="match status" value="1"/>
</dbReference>
<reference evidence="4" key="1">
    <citation type="submission" date="2024-04" db="EMBL/GenBank/DDBJ databases">
        <authorList>
            <consortium name="Molecular Ecology Group"/>
        </authorList>
    </citation>
    <scope>NUCLEOTIDE SEQUENCE</scope>
</reference>
<dbReference type="EMBL" id="OZ034830">
    <property type="protein sequence ID" value="CAL1687627.1"/>
    <property type="molecule type" value="Genomic_DNA"/>
</dbReference>
<name>A0AAV2P4J1_9HYME</name>
<evidence type="ECO:0000313" key="5">
    <source>
        <dbReference type="Proteomes" id="UP001497644"/>
    </source>
</evidence>
<dbReference type="AlphaFoldDB" id="A0AAV2P4J1"/>